<dbReference type="PROSITE" id="PS50076">
    <property type="entry name" value="DNAJ_2"/>
    <property type="match status" value="1"/>
</dbReference>
<keyword evidence="4" id="KW-1185">Reference proteome</keyword>
<organism evidence="3 4">
    <name type="scientific">Geodia barretti</name>
    <name type="common">Barrett's horny sponge</name>
    <dbReference type="NCBI Taxonomy" id="519541"/>
    <lineage>
        <taxon>Eukaryota</taxon>
        <taxon>Metazoa</taxon>
        <taxon>Porifera</taxon>
        <taxon>Demospongiae</taxon>
        <taxon>Heteroscleromorpha</taxon>
        <taxon>Tetractinellida</taxon>
        <taxon>Astrophorina</taxon>
        <taxon>Geodiidae</taxon>
        <taxon>Geodia</taxon>
    </lineage>
</organism>
<proteinExistence type="predicted"/>
<dbReference type="GO" id="GO:0005634">
    <property type="term" value="C:nucleus"/>
    <property type="evidence" value="ECO:0007669"/>
    <property type="project" value="TreeGrafter"/>
</dbReference>
<dbReference type="InterPro" id="IPR001623">
    <property type="entry name" value="DnaJ_domain"/>
</dbReference>
<accession>A0AA35RQK7</accession>
<protein>
    <submittedName>
        <fullName evidence="3">DnaJ homolog subfamily C member 9</fullName>
    </submittedName>
</protein>
<sequence length="274" mass="30663">KPCARARARSKCRLSSKRRGAVRLTDLYEVLQVDKSAEESDLRRAYRRLSLRVHPDRASPEEVASATEKFQTLGKIYSILTDKDKRAIYDENGTVDEDSSIFDQDRDWSDSTGDCCFPKITVEDIKSFEDKYKAGSRLCGLFPQVLCSSVEDEPRYTALLQGWIADGALPDFEKFSAEPEKRKRKRKARFEKEAKEAKKMKLDGEESTADLSALIKAKQSSRGQEMDSFFDKLEQKYASGSVSGKSKKRAAASNASGSGTGGGKTRKGKGRRKK</sequence>
<evidence type="ECO:0000259" key="2">
    <source>
        <dbReference type="PROSITE" id="PS50076"/>
    </source>
</evidence>
<dbReference type="PRINTS" id="PR00625">
    <property type="entry name" value="JDOMAIN"/>
</dbReference>
<dbReference type="Pfam" id="PF00226">
    <property type="entry name" value="DnaJ"/>
    <property type="match status" value="1"/>
</dbReference>
<dbReference type="PROSITE" id="PS00636">
    <property type="entry name" value="DNAJ_1"/>
    <property type="match status" value="1"/>
</dbReference>
<dbReference type="GO" id="GO:0031072">
    <property type="term" value="F:heat shock protein binding"/>
    <property type="evidence" value="ECO:0007669"/>
    <property type="project" value="TreeGrafter"/>
</dbReference>
<dbReference type="CDD" id="cd06257">
    <property type="entry name" value="DnaJ"/>
    <property type="match status" value="1"/>
</dbReference>
<evidence type="ECO:0000313" key="3">
    <source>
        <dbReference type="EMBL" id="CAI8015898.1"/>
    </source>
</evidence>
<dbReference type="InterPro" id="IPR056453">
    <property type="entry name" value="HTH_DNAJC9"/>
</dbReference>
<feature type="non-terminal residue" evidence="3">
    <location>
        <position position="274"/>
    </location>
</feature>
<dbReference type="SMART" id="SM00271">
    <property type="entry name" value="DnaJ"/>
    <property type="match status" value="1"/>
</dbReference>
<feature type="compositionally biased region" description="Basic and acidic residues" evidence="1">
    <location>
        <begin position="190"/>
        <end position="204"/>
    </location>
</feature>
<feature type="compositionally biased region" description="Basic residues" evidence="1">
    <location>
        <begin position="264"/>
        <end position="274"/>
    </location>
</feature>
<gene>
    <name evidence="3" type="ORF">GBAR_LOCUS9829</name>
</gene>
<dbReference type="PANTHER" id="PTHR44144:SF1">
    <property type="entry name" value="DNAJ HOMOLOG SUBFAMILY C MEMBER 9"/>
    <property type="match status" value="1"/>
</dbReference>
<dbReference type="Gene3D" id="1.10.287.110">
    <property type="entry name" value="DnaJ domain"/>
    <property type="match status" value="1"/>
</dbReference>
<feature type="region of interest" description="Disordered" evidence="1">
    <location>
        <begin position="176"/>
        <end position="206"/>
    </location>
</feature>
<dbReference type="InterPro" id="IPR018253">
    <property type="entry name" value="DnaJ_domain_CS"/>
</dbReference>
<dbReference type="PANTHER" id="PTHR44144">
    <property type="entry name" value="DNAJ HOMOLOG SUBFAMILY C MEMBER 9"/>
    <property type="match status" value="1"/>
</dbReference>
<dbReference type="GO" id="GO:0005737">
    <property type="term" value="C:cytoplasm"/>
    <property type="evidence" value="ECO:0007669"/>
    <property type="project" value="TreeGrafter"/>
</dbReference>
<dbReference type="InterPro" id="IPR052594">
    <property type="entry name" value="J_domain-containing_protein"/>
</dbReference>
<comment type="caution">
    <text evidence="3">The sequence shown here is derived from an EMBL/GenBank/DDBJ whole genome shotgun (WGS) entry which is preliminary data.</text>
</comment>
<evidence type="ECO:0000313" key="4">
    <source>
        <dbReference type="Proteomes" id="UP001174909"/>
    </source>
</evidence>
<dbReference type="Pfam" id="PF23302">
    <property type="entry name" value="HTH_DNAJC9"/>
    <property type="match status" value="1"/>
</dbReference>
<reference evidence="3" key="1">
    <citation type="submission" date="2023-03" db="EMBL/GenBank/DDBJ databases">
        <authorList>
            <person name="Steffen K."/>
            <person name="Cardenas P."/>
        </authorList>
    </citation>
    <scope>NUCLEOTIDE SEQUENCE</scope>
</reference>
<dbReference type="AlphaFoldDB" id="A0AA35RQK7"/>
<feature type="region of interest" description="Disordered" evidence="1">
    <location>
        <begin position="240"/>
        <end position="274"/>
    </location>
</feature>
<name>A0AA35RQK7_GEOBA</name>
<evidence type="ECO:0000256" key="1">
    <source>
        <dbReference type="SAM" id="MobiDB-lite"/>
    </source>
</evidence>
<dbReference type="EMBL" id="CASHTH010001475">
    <property type="protein sequence ID" value="CAI8015898.1"/>
    <property type="molecule type" value="Genomic_DNA"/>
</dbReference>
<dbReference type="Proteomes" id="UP001174909">
    <property type="component" value="Unassembled WGS sequence"/>
</dbReference>
<dbReference type="SUPFAM" id="SSF46565">
    <property type="entry name" value="Chaperone J-domain"/>
    <property type="match status" value="1"/>
</dbReference>
<feature type="domain" description="J" evidence="2">
    <location>
        <begin position="26"/>
        <end position="93"/>
    </location>
</feature>
<dbReference type="InterPro" id="IPR036869">
    <property type="entry name" value="J_dom_sf"/>
</dbReference>